<evidence type="ECO:0000256" key="1">
    <source>
        <dbReference type="ARBA" id="ARBA00008635"/>
    </source>
</evidence>
<sequence>MNELLHRLFRYKAWANEELLATLERLGQAPVTTLAIKALSHTYVVDRIFAAHLRRCEHGYASTNPDPLPPLKDLAANIRASDRDYVDYVATLDRDRLAERIDFTFTDGSAGRMSREEMLMHVITHGAGHRGQISAVLLLNSATPAVDGLTTYLHRAEGATRRRSGSAQMAGA</sequence>
<dbReference type="InterPro" id="IPR034660">
    <property type="entry name" value="DinB/YfiT-like"/>
</dbReference>
<reference evidence="4" key="1">
    <citation type="journal article" date="2019" name="Int. J. Syst. Evol. Microbiol.">
        <title>The Global Catalogue of Microorganisms (GCM) 10K type strain sequencing project: providing services to taxonomists for standard genome sequencing and annotation.</title>
        <authorList>
            <consortium name="The Broad Institute Genomics Platform"/>
            <consortium name="The Broad Institute Genome Sequencing Center for Infectious Disease"/>
            <person name="Wu L."/>
            <person name="Ma J."/>
        </authorList>
    </citation>
    <scope>NUCLEOTIDE SEQUENCE [LARGE SCALE GENOMIC DNA]</scope>
    <source>
        <strain evidence="4">KACC 11407</strain>
    </source>
</reference>
<evidence type="ECO:0000256" key="2">
    <source>
        <dbReference type="ARBA" id="ARBA00022723"/>
    </source>
</evidence>
<protein>
    <submittedName>
        <fullName evidence="3">DinB family protein</fullName>
    </submittedName>
</protein>
<dbReference type="Proteomes" id="UP001596036">
    <property type="component" value="Unassembled WGS sequence"/>
</dbReference>
<dbReference type="InterPro" id="IPR007837">
    <property type="entry name" value="DinB"/>
</dbReference>
<evidence type="ECO:0000313" key="3">
    <source>
        <dbReference type="EMBL" id="MFC5570667.1"/>
    </source>
</evidence>
<organism evidence="3 4">
    <name type="scientific">Lysobacter yangpyeongensis</name>
    <dbReference type="NCBI Taxonomy" id="346182"/>
    <lineage>
        <taxon>Bacteria</taxon>
        <taxon>Pseudomonadati</taxon>
        <taxon>Pseudomonadota</taxon>
        <taxon>Gammaproteobacteria</taxon>
        <taxon>Lysobacterales</taxon>
        <taxon>Lysobacteraceae</taxon>
        <taxon>Lysobacter</taxon>
    </lineage>
</organism>
<comment type="caution">
    <text evidence="3">The sequence shown here is derived from an EMBL/GenBank/DDBJ whole genome shotgun (WGS) entry which is preliminary data.</text>
</comment>
<dbReference type="RefSeq" id="WP_386755108.1">
    <property type="nucleotide sequence ID" value="NZ_JBHSNM010000003.1"/>
</dbReference>
<accession>A0ABW0SNL6</accession>
<dbReference type="EMBL" id="JBHSNM010000003">
    <property type="protein sequence ID" value="MFC5570667.1"/>
    <property type="molecule type" value="Genomic_DNA"/>
</dbReference>
<keyword evidence="4" id="KW-1185">Reference proteome</keyword>
<comment type="similarity">
    <text evidence="1">Belongs to the DinB family.</text>
</comment>
<gene>
    <name evidence="3" type="ORF">ACFPN1_11405</name>
</gene>
<evidence type="ECO:0000313" key="4">
    <source>
        <dbReference type="Proteomes" id="UP001596036"/>
    </source>
</evidence>
<name>A0ABW0SNL6_9GAMM</name>
<dbReference type="Gene3D" id="1.20.120.450">
    <property type="entry name" value="dinb family like domain"/>
    <property type="match status" value="1"/>
</dbReference>
<dbReference type="PANTHER" id="PTHR37302:SF1">
    <property type="entry name" value="PROTEIN DINB"/>
    <property type="match status" value="1"/>
</dbReference>
<dbReference type="SUPFAM" id="SSF109854">
    <property type="entry name" value="DinB/YfiT-like putative metalloenzymes"/>
    <property type="match status" value="1"/>
</dbReference>
<keyword evidence="2" id="KW-0479">Metal-binding</keyword>
<dbReference type="PANTHER" id="PTHR37302">
    <property type="entry name" value="SLR1116 PROTEIN"/>
    <property type="match status" value="1"/>
</dbReference>
<proteinExistence type="inferred from homology"/>
<dbReference type="Pfam" id="PF05163">
    <property type="entry name" value="DinB"/>
    <property type="match status" value="1"/>
</dbReference>